<feature type="transmembrane region" description="Helical" evidence="1">
    <location>
        <begin position="183"/>
        <end position="202"/>
    </location>
</feature>
<dbReference type="AlphaFoldDB" id="A0AAE9EQK7"/>
<reference evidence="2 3" key="1">
    <citation type="submission" date="2022-04" db="EMBL/GenBank/DDBJ databases">
        <title>Chromosome-level reference genomes for two strains of Caenorhabditis briggsae: an improved platform for comparative genomics.</title>
        <authorList>
            <person name="Stevens L."/>
            <person name="Andersen E."/>
        </authorList>
    </citation>
    <scope>NUCLEOTIDE SEQUENCE [LARGE SCALE GENOMIC DNA]</scope>
    <source>
        <strain evidence="2">VX34</strain>
        <tissue evidence="2">Whole-organism</tissue>
    </source>
</reference>
<keyword evidence="1" id="KW-0812">Transmembrane</keyword>
<keyword evidence="3" id="KW-1185">Reference proteome</keyword>
<evidence type="ECO:0000313" key="2">
    <source>
        <dbReference type="EMBL" id="UMM25107.1"/>
    </source>
</evidence>
<keyword evidence="1" id="KW-0472">Membrane</keyword>
<keyword evidence="1" id="KW-1133">Transmembrane helix</keyword>
<organism evidence="2 3">
    <name type="scientific">Caenorhabditis briggsae</name>
    <dbReference type="NCBI Taxonomy" id="6238"/>
    <lineage>
        <taxon>Eukaryota</taxon>
        <taxon>Metazoa</taxon>
        <taxon>Ecdysozoa</taxon>
        <taxon>Nematoda</taxon>
        <taxon>Chromadorea</taxon>
        <taxon>Rhabditida</taxon>
        <taxon>Rhabditina</taxon>
        <taxon>Rhabditomorpha</taxon>
        <taxon>Rhabditoidea</taxon>
        <taxon>Rhabditidae</taxon>
        <taxon>Peloderinae</taxon>
        <taxon>Caenorhabditis</taxon>
    </lineage>
</organism>
<gene>
    <name evidence="2" type="ORF">L5515_005060</name>
</gene>
<evidence type="ECO:0000313" key="3">
    <source>
        <dbReference type="Proteomes" id="UP000829354"/>
    </source>
</evidence>
<name>A0AAE9EQK7_CAEBR</name>
<sequence>MLGEVNGEFEKEKRAKWSYLIIRSLQSTAINLSAINQRHESLIYAFLLITTPTSYVTDLIRDVSRSTWLPGFERQLRGSAALRTDSRDGKMWIEDRDVWAPLWNSELKVLKDALSFSTVGLCKPAGQLKMFPYKTKQFRIPVSSHTGSSHRSEKKLCNNREEWKAANQSQYCNTFRRVELRELNFLLFFLSLLFHFLLARFFFRVVSPLCPLDLAVFGSLVDVLFALASGIRQSVVRCPYVFDCSW</sequence>
<dbReference type="EMBL" id="CP092622">
    <property type="protein sequence ID" value="UMM25107.1"/>
    <property type="molecule type" value="Genomic_DNA"/>
</dbReference>
<proteinExistence type="predicted"/>
<protein>
    <submittedName>
        <fullName evidence="2">Uncharacterized protein</fullName>
    </submittedName>
</protein>
<evidence type="ECO:0000256" key="1">
    <source>
        <dbReference type="SAM" id="Phobius"/>
    </source>
</evidence>
<feature type="transmembrane region" description="Helical" evidence="1">
    <location>
        <begin position="214"/>
        <end position="231"/>
    </location>
</feature>
<accession>A0AAE9EQK7</accession>
<dbReference type="Proteomes" id="UP000829354">
    <property type="component" value="Chromosome III"/>
</dbReference>